<organism evidence="10 11">
    <name type="scientific">Phycomyces blakesleeanus</name>
    <dbReference type="NCBI Taxonomy" id="4837"/>
    <lineage>
        <taxon>Eukaryota</taxon>
        <taxon>Fungi</taxon>
        <taxon>Fungi incertae sedis</taxon>
        <taxon>Mucoromycota</taxon>
        <taxon>Mucoromycotina</taxon>
        <taxon>Mucoromycetes</taxon>
        <taxon>Mucorales</taxon>
        <taxon>Phycomycetaceae</taxon>
        <taxon>Phycomyces</taxon>
    </lineage>
</organism>
<evidence type="ECO:0000256" key="6">
    <source>
        <dbReference type="PROSITE-ProRule" id="PRU00205"/>
    </source>
</evidence>
<evidence type="ECO:0000256" key="4">
    <source>
        <dbReference type="ARBA" id="ARBA00022989"/>
    </source>
</evidence>
<comment type="subcellular location">
    <subcellularLocation>
        <location evidence="1">Membrane</location>
        <topology evidence="1">Multi-pass membrane protein</topology>
    </subcellularLocation>
</comment>
<keyword evidence="11" id="KW-1185">Reference proteome</keyword>
<evidence type="ECO:0000256" key="5">
    <source>
        <dbReference type="ARBA" id="ARBA00023136"/>
    </source>
</evidence>
<feature type="transmembrane region" description="Helical" evidence="8">
    <location>
        <begin position="295"/>
        <end position="315"/>
    </location>
</feature>
<dbReference type="Proteomes" id="UP001448207">
    <property type="component" value="Unassembled WGS sequence"/>
</dbReference>
<feature type="compositionally biased region" description="Basic and acidic residues" evidence="7">
    <location>
        <begin position="343"/>
        <end position="356"/>
    </location>
</feature>
<dbReference type="SMART" id="SM00724">
    <property type="entry name" value="TLC"/>
    <property type="match status" value="1"/>
</dbReference>
<name>A0ABR3B4G9_PHYBL</name>
<feature type="domain" description="TLC" evidence="9">
    <location>
        <begin position="109"/>
        <end position="323"/>
    </location>
</feature>
<evidence type="ECO:0000259" key="9">
    <source>
        <dbReference type="PROSITE" id="PS50922"/>
    </source>
</evidence>
<accession>A0ABR3B4G9</accession>
<dbReference type="InterPro" id="IPR016439">
    <property type="entry name" value="Lag1/Lac1-like"/>
</dbReference>
<dbReference type="PANTHER" id="PTHR12560">
    <property type="entry name" value="LONGEVITY ASSURANCE FACTOR 1 LAG1"/>
    <property type="match status" value="1"/>
</dbReference>
<dbReference type="PANTHER" id="PTHR12560:SF0">
    <property type="entry name" value="LD18904P"/>
    <property type="match status" value="1"/>
</dbReference>
<evidence type="ECO:0000256" key="7">
    <source>
        <dbReference type="SAM" id="MobiDB-lite"/>
    </source>
</evidence>
<dbReference type="InterPro" id="IPR006634">
    <property type="entry name" value="TLC-dom"/>
</dbReference>
<evidence type="ECO:0000256" key="2">
    <source>
        <dbReference type="ARBA" id="ARBA00009808"/>
    </source>
</evidence>
<feature type="transmembrane region" description="Helical" evidence="8">
    <location>
        <begin position="74"/>
        <end position="96"/>
    </location>
</feature>
<dbReference type="PROSITE" id="PS50922">
    <property type="entry name" value="TLC"/>
    <property type="match status" value="1"/>
</dbReference>
<keyword evidence="4 8" id="KW-1133">Transmembrane helix</keyword>
<dbReference type="EMBL" id="JBCLYO010000004">
    <property type="protein sequence ID" value="KAL0090153.1"/>
    <property type="molecule type" value="Genomic_DNA"/>
</dbReference>
<dbReference type="Pfam" id="PF03798">
    <property type="entry name" value="TRAM_LAG1_CLN8"/>
    <property type="match status" value="1"/>
</dbReference>
<keyword evidence="5 6" id="KW-0472">Membrane</keyword>
<feature type="transmembrane region" description="Helical" evidence="8">
    <location>
        <begin position="245"/>
        <end position="269"/>
    </location>
</feature>
<dbReference type="PIRSF" id="PIRSF005225">
    <property type="entry name" value="LAG1_LAC1"/>
    <property type="match status" value="1"/>
</dbReference>
<feature type="transmembrane region" description="Helical" evidence="8">
    <location>
        <begin position="29"/>
        <end position="47"/>
    </location>
</feature>
<feature type="transmembrane region" description="Helical" evidence="8">
    <location>
        <begin position="187"/>
        <end position="206"/>
    </location>
</feature>
<evidence type="ECO:0000256" key="3">
    <source>
        <dbReference type="ARBA" id="ARBA00022692"/>
    </source>
</evidence>
<comment type="similarity">
    <text evidence="2">Belongs to the sphingosine N-acyltransferase family.</text>
</comment>
<reference evidence="10 11" key="1">
    <citation type="submission" date="2024-04" db="EMBL/GenBank/DDBJ databases">
        <title>Symmetric and asymmetric DNA N6-adenine methylation regulates different biological responses in Mucorales.</title>
        <authorList>
            <consortium name="Lawrence Berkeley National Laboratory"/>
            <person name="Lax C."/>
            <person name="Mondo S.J."/>
            <person name="Osorio-Concepcion M."/>
            <person name="Muszewska A."/>
            <person name="Corrochano-Luque M."/>
            <person name="Gutierrez G."/>
            <person name="Riley R."/>
            <person name="Lipzen A."/>
            <person name="Guo J."/>
            <person name="Hundley H."/>
            <person name="Amirebrahimi M."/>
            <person name="Ng V."/>
            <person name="Lorenzo-Gutierrez D."/>
            <person name="Binder U."/>
            <person name="Yang J."/>
            <person name="Song Y."/>
            <person name="Canovas D."/>
            <person name="Navarro E."/>
            <person name="Freitag M."/>
            <person name="Gabaldon T."/>
            <person name="Grigoriev I.V."/>
            <person name="Corrochano L.M."/>
            <person name="Nicolas F.E."/>
            <person name="Garre V."/>
        </authorList>
    </citation>
    <scope>NUCLEOTIDE SEQUENCE [LARGE SCALE GENOMIC DNA]</scope>
    <source>
        <strain evidence="10 11">L51</strain>
    </source>
</reference>
<sequence>MTGSIRLKKAAITKEKAPQKSLSERVIDFELEISGLVSLILVAAYLLDIPLARRCLFISYEYGIDAYGKGIYDIYFVSFWIIAFTFLRAGMMKYIFSPMAGLWAIPSTTKRQRIAEQSFICFYYTLFWSLGMYIMYNSPHWFDTTHYWIDYPHIFISRITKYYYLMQTAFWFQQIYVLHVEKKRKDHLAMLLHHIITIILLVASYYTNFTRIGNSVLCCMDLADVFLSFAKILKYLGYSNVCDVVFGLFAVFWPITRHVLFSIIIWSTAVEPPKYLDMLWEPSKGKYFTPFTQKIYLGLFLLLNILMFYWFLMIIKVIVKVLQGNNAEDTRSDDEDEDDKEEDDVKIVEQPVKEKS</sequence>
<comment type="caution">
    <text evidence="10">The sequence shown here is derived from an EMBL/GenBank/DDBJ whole genome shotgun (WGS) entry which is preliminary data.</text>
</comment>
<feature type="region of interest" description="Disordered" evidence="7">
    <location>
        <begin position="327"/>
        <end position="356"/>
    </location>
</feature>
<proteinExistence type="inferred from homology"/>
<evidence type="ECO:0000313" key="10">
    <source>
        <dbReference type="EMBL" id="KAL0090153.1"/>
    </source>
</evidence>
<gene>
    <name evidence="10" type="ORF">J3Q64DRAFT_1399095</name>
</gene>
<evidence type="ECO:0000313" key="11">
    <source>
        <dbReference type="Proteomes" id="UP001448207"/>
    </source>
</evidence>
<feature type="transmembrane region" description="Helical" evidence="8">
    <location>
        <begin position="117"/>
        <end position="136"/>
    </location>
</feature>
<feature type="compositionally biased region" description="Acidic residues" evidence="7">
    <location>
        <begin position="331"/>
        <end position="342"/>
    </location>
</feature>
<protein>
    <submittedName>
        <fullName evidence="10">TLC domain-containing protein</fullName>
    </submittedName>
</protein>
<evidence type="ECO:0000256" key="1">
    <source>
        <dbReference type="ARBA" id="ARBA00004141"/>
    </source>
</evidence>
<keyword evidence="3 6" id="KW-0812">Transmembrane</keyword>
<evidence type="ECO:0000256" key="8">
    <source>
        <dbReference type="SAM" id="Phobius"/>
    </source>
</evidence>